<reference evidence="9" key="1">
    <citation type="submission" date="2017-01" db="EMBL/GenBank/DDBJ databases">
        <title>Comparative genomics of anhydrobiosis in the tardigrade Hypsibius dujardini.</title>
        <authorList>
            <person name="Yoshida Y."/>
            <person name="Koutsovoulos G."/>
            <person name="Laetsch D."/>
            <person name="Stevens L."/>
            <person name="Kumar S."/>
            <person name="Horikawa D."/>
            <person name="Ishino K."/>
            <person name="Komine S."/>
            <person name="Tomita M."/>
            <person name="Blaxter M."/>
            <person name="Arakawa K."/>
        </authorList>
    </citation>
    <scope>NUCLEOTIDE SEQUENCE [LARGE SCALE GENOMIC DNA]</scope>
    <source>
        <strain evidence="9">Z151</strain>
    </source>
</reference>
<accession>A0A1W0W932</accession>
<comment type="caution">
    <text evidence="2">Lacks conserved residue(s) required for the propagation of feature annotation.</text>
</comment>
<feature type="chain" id="PRO_5013184433" evidence="5">
    <location>
        <begin position="23"/>
        <end position="559"/>
    </location>
</feature>
<evidence type="ECO:0000313" key="9">
    <source>
        <dbReference type="Proteomes" id="UP000192578"/>
    </source>
</evidence>
<dbReference type="OrthoDB" id="6515763at2759"/>
<dbReference type="Pfam" id="PF00054">
    <property type="entry name" value="Laminin_G_1"/>
    <property type="match status" value="1"/>
</dbReference>
<dbReference type="SUPFAM" id="SSF57196">
    <property type="entry name" value="EGF/Laminin"/>
    <property type="match status" value="1"/>
</dbReference>
<dbReference type="Gene3D" id="2.10.25.10">
    <property type="entry name" value="Laminin"/>
    <property type="match status" value="3"/>
</dbReference>
<keyword evidence="9" id="KW-1185">Reference proteome</keyword>
<comment type="caution">
    <text evidence="8">The sequence shown here is derived from an EMBL/GenBank/DDBJ whole genome shotgun (WGS) entry which is preliminary data.</text>
</comment>
<feature type="domain" description="Laminin G" evidence="6">
    <location>
        <begin position="161"/>
        <end position="341"/>
    </location>
</feature>
<dbReference type="InterPro" id="IPR001791">
    <property type="entry name" value="Laminin_G"/>
</dbReference>
<dbReference type="PROSITE" id="PS50026">
    <property type="entry name" value="EGF_3"/>
    <property type="match status" value="2"/>
</dbReference>
<feature type="domain" description="EGF-like" evidence="7">
    <location>
        <begin position="119"/>
        <end position="156"/>
    </location>
</feature>
<feature type="region of interest" description="Disordered" evidence="4">
    <location>
        <begin position="76"/>
        <end position="109"/>
    </location>
</feature>
<dbReference type="AlphaFoldDB" id="A0A1W0W932"/>
<dbReference type="Gene3D" id="2.60.120.200">
    <property type="match status" value="2"/>
</dbReference>
<dbReference type="InterPro" id="IPR050372">
    <property type="entry name" value="Neurexin-related_CASP"/>
</dbReference>
<feature type="compositionally biased region" description="Polar residues" evidence="4">
    <location>
        <begin position="76"/>
        <end position="88"/>
    </location>
</feature>
<evidence type="ECO:0000256" key="5">
    <source>
        <dbReference type="SAM" id="SignalP"/>
    </source>
</evidence>
<feature type="domain" description="Laminin G" evidence="6">
    <location>
        <begin position="384"/>
        <end position="556"/>
    </location>
</feature>
<dbReference type="PROSITE" id="PS50025">
    <property type="entry name" value="LAM_G_DOMAIN"/>
    <property type="match status" value="2"/>
</dbReference>
<dbReference type="CDD" id="cd00110">
    <property type="entry name" value="LamG"/>
    <property type="match status" value="2"/>
</dbReference>
<dbReference type="SMART" id="SM00282">
    <property type="entry name" value="LamG"/>
    <property type="match status" value="2"/>
</dbReference>
<feature type="disulfide bond" evidence="3">
    <location>
        <begin position="529"/>
        <end position="556"/>
    </location>
</feature>
<organism evidence="8 9">
    <name type="scientific">Hypsibius exemplaris</name>
    <name type="common">Freshwater tardigrade</name>
    <dbReference type="NCBI Taxonomy" id="2072580"/>
    <lineage>
        <taxon>Eukaryota</taxon>
        <taxon>Metazoa</taxon>
        <taxon>Ecdysozoa</taxon>
        <taxon>Tardigrada</taxon>
        <taxon>Eutardigrada</taxon>
        <taxon>Parachela</taxon>
        <taxon>Hypsibioidea</taxon>
        <taxon>Hypsibiidae</taxon>
        <taxon>Hypsibius</taxon>
    </lineage>
</organism>
<dbReference type="EMBL" id="MTYJ01000164">
    <property type="protein sequence ID" value="OQV11662.1"/>
    <property type="molecule type" value="Genomic_DNA"/>
</dbReference>
<evidence type="ECO:0000256" key="4">
    <source>
        <dbReference type="SAM" id="MobiDB-lite"/>
    </source>
</evidence>
<dbReference type="InterPro" id="IPR000742">
    <property type="entry name" value="EGF"/>
</dbReference>
<feature type="signal peptide" evidence="5">
    <location>
        <begin position="1"/>
        <end position="22"/>
    </location>
</feature>
<dbReference type="InterPro" id="IPR013320">
    <property type="entry name" value="ConA-like_dom_sf"/>
</dbReference>
<evidence type="ECO:0000256" key="3">
    <source>
        <dbReference type="PROSITE-ProRule" id="PRU00122"/>
    </source>
</evidence>
<evidence type="ECO:0000259" key="7">
    <source>
        <dbReference type="PROSITE" id="PS50026"/>
    </source>
</evidence>
<keyword evidence="1 2" id="KW-1015">Disulfide bond</keyword>
<protein>
    <submittedName>
        <fullName evidence="8">Pikachurin</fullName>
    </submittedName>
</protein>
<dbReference type="PANTHER" id="PTHR15036:SF85">
    <property type="entry name" value="SP2353, ISOFORM A"/>
    <property type="match status" value="1"/>
</dbReference>
<evidence type="ECO:0000313" key="8">
    <source>
        <dbReference type="EMBL" id="OQV11662.1"/>
    </source>
</evidence>
<evidence type="ECO:0000256" key="2">
    <source>
        <dbReference type="PROSITE-ProRule" id="PRU00076"/>
    </source>
</evidence>
<feature type="disulfide bond" evidence="2">
    <location>
        <begin position="146"/>
        <end position="155"/>
    </location>
</feature>
<dbReference type="SMART" id="SM00181">
    <property type="entry name" value="EGF"/>
    <property type="match status" value="3"/>
</dbReference>
<keyword evidence="5" id="KW-0732">Signal</keyword>
<evidence type="ECO:0000256" key="1">
    <source>
        <dbReference type="ARBA" id="ARBA00023157"/>
    </source>
</evidence>
<gene>
    <name evidence="8" type="ORF">BV898_14006</name>
</gene>
<name>A0A1W0W932_HYPEX</name>
<dbReference type="GO" id="GO:0016020">
    <property type="term" value="C:membrane"/>
    <property type="evidence" value="ECO:0007669"/>
    <property type="project" value="UniProtKB-SubCell"/>
</dbReference>
<dbReference type="SUPFAM" id="SSF49899">
    <property type="entry name" value="Concanavalin A-like lectins/glucanases"/>
    <property type="match status" value="2"/>
</dbReference>
<sequence length="559" mass="61444">MDIGILLMASIFCKVFFGLVGSETEFEAAFQGQCESAGTPCEHFCRNHSPRTFECSCREGFHLDHNGYSCLDTPSLDTRPSNRSNNNVELHRSEQADQPSIATTTSPTNEIPYTSPKLAQAACAGLVCLGGGVCASDRTLGYRCLCPLGRKGTHCQEKVSFATPRFSGDSYAMLPLPTDWDLDFELELDIHAENENGLLLYSGEDLNGSKNFLALELLDGYVVFRLQIAHTDINLQSRYKVPLGDPVLIRAQRSKGDFSLRVASEDRIVTSVQDVEDGELKASENIYLGGIPDYDHLQTKFLTSTAGFVGCILSLLINGKKFLLEPLPFGTIIHGINIDRCETSSCEEIHCLNDGQCIIDHFKKARCDCPIAFRGEQCEIDLQLEVTSFNGTSYLAYPLSGTSVLHATNLLLTFKPSNITGGVLLHIGRPSSSLFTDTMQIRLNRGLLELALDLGEGPTISQIGTPLVRNQWYQVAVRRTDRFTELILDGGGTTQVYYDGAFDELNVADDHLYIGGVDNNEVGAFFQGCIDLNKSEFMGKKLLMSRALKGSNLDTCRST</sequence>
<dbReference type="Proteomes" id="UP000192578">
    <property type="component" value="Unassembled WGS sequence"/>
</dbReference>
<feature type="disulfide bond" evidence="2">
    <location>
        <begin position="369"/>
        <end position="378"/>
    </location>
</feature>
<proteinExistence type="predicted"/>
<feature type="compositionally biased region" description="Polar residues" evidence="4">
    <location>
        <begin position="96"/>
        <end position="109"/>
    </location>
</feature>
<evidence type="ECO:0000259" key="6">
    <source>
        <dbReference type="PROSITE" id="PS50025"/>
    </source>
</evidence>
<dbReference type="PANTHER" id="PTHR15036">
    <property type="entry name" value="PIKACHURIN-LIKE PROTEIN"/>
    <property type="match status" value="1"/>
</dbReference>
<keyword evidence="2" id="KW-0245">EGF-like domain</keyword>
<feature type="domain" description="EGF-like" evidence="7">
    <location>
        <begin position="342"/>
        <end position="379"/>
    </location>
</feature>
<dbReference type="PROSITE" id="PS00022">
    <property type="entry name" value="EGF_1"/>
    <property type="match status" value="2"/>
</dbReference>
<dbReference type="Pfam" id="PF02210">
    <property type="entry name" value="Laminin_G_2"/>
    <property type="match status" value="1"/>
</dbReference>